<name>A0A6C0B882_9ZZZZ</name>
<feature type="transmembrane region" description="Helical" evidence="1">
    <location>
        <begin position="83"/>
        <end position="101"/>
    </location>
</feature>
<keyword evidence="1" id="KW-1133">Transmembrane helix</keyword>
<reference evidence="2" key="1">
    <citation type="journal article" date="2020" name="Nature">
        <title>Giant virus diversity and host interactions through global metagenomics.</title>
        <authorList>
            <person name="Schulz F."/>
            <person name="Roux S."/>
            <person name="Paez-Espino D."/>
            <person name="Jungbluth S."/>
            <person name="Walsh D.A."/>
            <person name="Denef V.J."/>
            <person name="McMahon K.D."/>
            <person name="Konstantinidis K.T."/>
            <person name="Eloe-Fadrosh E.A."/>
            <person name="Kyrpides N.C."/>
            <person name="Woyke T."/>
        </authorList>
    </citation>
    <scope>NUCLEOTIDE SEQUENCE</scope>
    <source>
        <strain evidence="2">GVMAG-M-3300010158-13</strain>
    </source>
</reference>
<proteinExistence type="predicted"/>
<sequence>MGSIPIVRSTGMNQLFNELPVLIIERWSDFTQELLDKTMNEFKNKTFNYEKLKLQYWVDMINSHKKENFVDAKMQKKYYIYDWLFYLGLFMFALLMITIFIKKINSINNIIKLNKKKLIYIYGRKFFIRRGRWIHKTM</sequence>
<evidence type="ECO:0000256" key="1">
    <source>
        <dbReference type="SAM" id="Phobius"/>
    </source>
</evidence>
<evidence type="ECO:0008006" key="3">
    <source>
        <dbReference type="Google" id="ProtNLM"/>
    </source>
</evidence>
<organism evidence="2">
    <name type="scientific">viral metagenome</name>
    <dbReference type="NCBI Taxonomy" id="1070528"/>
    <lineage>
        <taxon>unclassified sequences</taxon>
        <taxon>metagenomes</taxon>
        <taxon>organismal metagenomes</taxon>
    </lineage>
</organism>
<dbReference type="EMBL" id="MN739089">
    <property type="protein sequence ID" value="QHS87901.1"/>
    <property type="molecule type" value="Genomic_DNA"/>
</dbReference>
<evidence type="ECO:0000313" key="2">
    <source>
        <dbReference type="EMBL" id="QHS87901.1"/>
    </source>
</evidence>
<protein>
    <recommendedName>
        <fullName evidence="3">Glycosyltransferase</fullName>
    </recommendedName>
</protein>
<keyword evidence="1" id="KW-0812">Transmembrane</keyword>
<keyword evidence="1" id="KW-0472">Membrane</keyword>
<dbReference type="AlphaFoldDB" id="A0A6C0B882"/>
<accession>A0A6C0B882</accession>